<reference evidence="9" key="1">
    <citation type="submission" date="2021-01" db="EMBL/GenBank/DDBJ databases">
        <title>Adiantum capillus-veneris genome.</title>
        <authorList>
            <person name="Fang Y."/>
            <person name="Liao Q."/>
        </authorList>
    </citation>
    <scope>NUCLEOTIDE SEQUENCE</scope>
    <source>
        <strain evidence="9">H3</strain>
        <tissue evidence="9">Leaf</tissue>
    </source>
</reference>
<dbReference type="EMBL" id="JABFUD020000013">
    <property type="protein sequence ID" value="KAI5071219.1"/>
    <property type="molecule type" value="Genomic_DNA"/>
</dbReference>
<dbReference type="AlphaFoldDB" id="A0A9D4UP48"/>
<proteinExistence type="inferred from homology"/>
<feature type="transmembrane region" description="Helical" evidence="7">
    <location>
        <begin position="159"/>
        <end position="178"/>
    </location>
</feature>
<evidence type="ECO:0000313" key="9">
    <source>
        <dbReference type="EMBL" id="KAI5071219.1"/>
    </source>
</evidence>
<dbReference type="GO" id="GO:0022857">
    <property type="term" value="F:transmembrane transporter activity"/>
    <property type="evidence" value="ECO:0007669"/>
    <property type="project" value="InterPro"/>
</dbReference>
<keyword evidence="4 7" id="KW-1133">Transmembrane helix</keyword>
<sequence length="478" mass="51869">MAGHLEDQPKWFTPERMLFIFCFVNLLNYIDRGTIASNGVNGSSTNSTCNVTETCHTGAGIQGDFGLSNFEDGFLSSAFMIGLLIASPIFAHSAKVCNPFKLIGVGLSVWTFATAACGFAVEFWTIAIARMLVGVGEASFISLAAPFVVDHAPQDKKTVWLSLFYMCIPVGMALGYIYGGVVGGYLHWRIAFWGEAILMLPFAIFCLISLPIPMIGQIDGASHDEQEQSSSKSSSNRNLQESLKAFGHHAMIFLEDIKTLFKNVTYSINVLGYIVFNFVLGAYSYWGPRAGYAIFNLANADLVFGGVTVFCGIIGTVAGGLVLDKIGATITNSFKLLSIATFIGAIFCLASFVSSTLLLFIPLFSLGELFVFATQGPVNYLTMQCVSSELRPLAMAVSTVCIHVFGDVPSSPLVGLLQDYLDNWRVTTLILTTIFFLAAIVWFAGYLLPVESRTLAEECILQTTQLEDLQEAPLLAKV</sequence>
<protein>
    <recommendedName>
        <fullName evidence="8">Major facilitator superfamily (MFS) profile domain-containing protein</fullName>
    </recommendedName>
</protein>
<dbReference type="SUPFAM" id="SSF103473">
    <property type="entry name" value="MFS general substrate transporter"/>
    <property type="match status" value="1"/>
</dbReference>
<keyword evidence="3 7" id="KW-0812">Transmembrane</keyword>
<keyword evidence="10" id="KW-1185">Reference proteome</keyword>
<comment type="caution">
    <text evidence="9">The sequence shown here is derived from an EMBL/GenBank/DDBJ whole genome shotgun (WGS) entry which is preliminary data.</text>
</comment>
<evidence type="ECO:0000256" key="5">
    <source>
        <dbReference type="ARBA" id="ARBA00023136"/>
    </source>
</evidence>
<keyword evidence="2" id="KW-0813">Transport</keyword>
<comment type="subcellular location">
    <subcellularLocation>
        <location evidence="1">Membrane</location>
        <topology evidence="1">Multi-pass membrane protein</topology>
    </subcellularLocation>
</comment>
<organism evidence="9 10">
    <name type="scientific">Adiantum capillus-veneris</name>
    <name type="common">Maidenhair fern</name>
    <dbReference type="NCBI Taxonomy" id="13818"/>
    <lineage>
        <taxon>Eukaryota</taxon>
        <taxon>Viridiplantae</taxon>
        <taxon>Streptophyta</taxon>
        <taxon>Embryophyta</taxon>
        <taxon>Tracheophyta</taxon>
        <taxon>Polypodiopsida</taxon>
        <taxon>Polypodiidae</taxon>
        <taxon>Polypodiales</taxon>
        <taxon>Pteridineae</taxon>
        <taxon>Pteridaceae</taxon>
        <taxon>Vittarioideae</taxon>
        <taxon>Adiantum</taxon>
    </lineage>
</organism>
<feature type="transmembrane region" description="Helical" evidence="7">
    <location>
        <begin position="266"/>
        <end position="286"/>
    </location>
</feature>
<feature type="transmembrane region" description="Helical" evidence="7">
    <location>
        <begin position="190"/>
        <end position="210"/>
    </location>
</feature>
<feature type="transmembrane region" description="Helical" evidence="7">
    <location>
        <begin position="73"/>
        <end position="90"/>
    </location>
</feature>
<evidence type="ECO:0000256" key="3">
    <source>
        <dbReference type="ARBA" id="ARBA00022692"/>
    </source>
</evidence>
<name>A0A9D4UP48_ADICA</name>
<accession>A0A9D4UP48</accession>
<evidence type="ECO:0000256" key="1">
    <source>
        <dbReference type="ARBA" id="ARBA00004141"/>
    </source>
</evidence>
<feature type="transmembrane region" description="Helical" evidence="7">
    <location>
        <begin position="127"/>
        <end position="147"/>
    </location>
</feature>
<comment type="similarity">
    <text evidence="6">Belongs to the major facilitator superfamily. Spinster (TC 2.A.1.49) family.</text>
</comment>
<dbReference type="Gene3D" id="1.20.1250.20">
    <property type="entry name" value="MFS general substrate transporter like domains"/>
    <property type="match status" value="1"/>
</dbReference>
<feature type="transmembrane region" description="Helical" evidence="7">
    <location>
        <begin position="302"/>
        <end position="322"/>
    </location>
</feature>
<dbReference type="PANTHER" id="PTHR23505:SF79">
    <property type="entry name" value="PROTEIN SPINSTER"/>
    <property type="match status" value="1"/>
</dbReference>
<dbReference type="Proteomes" id="UP000886520">
    <property type="component" value="Chromosome 13"/>
</dbReference>
<dbReference type="InterPro" id="IPR044770">
    <property type="entry name" value="MFS_spinster-like"/>
</dbReference>
<dbReference type="OrthoDB" id="6770063at2759"/>
<feature type="transmembrane region" description="Helical" evidence="7">
    <location>
        <begin position="426"/>
        <end position="448"/>
    </location>
</feature>
<dbReference type="CDD" id="cd17328">
    <property type="entry name" value="MFS_spinster_like"/>
    <property type="match status" value="1"/>
</dbReference>
<evidence type="ECO:0000313" key="10">
    <source>
        <dbReference type="Proteomes" id="UP000886520"/>
    </source>
</evidence>
<evidence type="ECO:0000256" key="6">
    <source>
        <dbReference type="ARBA" id="ARBA00024338"/>
    </source>
</evidence>
<gene>
    <name evidence="9" type="ORF">GOP47_0013470</name>
</gene>
<dbReference type="PROSITE" id="PS50850">
    <property type="entry name" value="MFS"/>
    <property type="match status" value="1"/>
</dbReference>
<dbReference type="InterPro" id="IPR020846">
    <property type="entry name" value="MFS_dom"/>
</dbReference>
<dbReference type="PANTHER" id="PTHR23505">
    <property type="entry name" value="SPINSTER"/>
    <property type="match status" value="1"/>
</dbReference>
<feature type="domain" description="Major facilitator superfamily (MFS) profile" evidence="8">
    <location>
        <begin position="17"/>
        <end position="453"/>
    </location>
</feature>
<evidence type="ECO:0000256" key="2">
    <source>
        <dbReference type="ARBA" id="ARBA00022448"/>
    </source>
</evidence>
<evidence type="ECO:0000256" key="4">
    <source>
        <dbReference type="ARBA" id="ARBA00022989"/>
    </source>
</evidence>
<dbReference type="InterPro" id="IPR036259">
    <property type="entry name" value="MFS_trans_sf"/>
</dbReference>
<evidence type="ECO:0000256" key="7">
    <source>
        <dbReference type="SAM" id="Phobius"/>
    </source>
</evidence>
<dbReference type="GO" id="GO:0016020">
    <property type="term" value="C:membrane"/>
    <property type="evidence" value="ECO:0007669"/>
    <property type="project" value="UniProtKB-SubCell"/>
</dbReference>
<feature type="transmembrane region" description="Helical" evidence="7">
    <location>
        <begin position="102"/>
        <end position="121"/>
    </location>
</feature>
<dbReference type="InterPro" id="IPR011701">
    <property type="entry name" value="MFS"/>
</dbReference>
<dbReference type="Pfam" id="PF07690">
    <property type="entry name" value="MFS_1"/>
    <property type="match status" value="1"/>
</dbReference>
<evidence type="ECO:0000259" key="8">
    <source>
        <dbReference type="PROSITE" id="PS50850"/>
    </source>
</evidence>
<feature type="transmembrane region" description="Helical" evidence="7">
    <location>
        <begin position="334"/>
        <end position="353"/>
    </location>
</feature>
<keyword evidence="5 7" id="KW-0472">Membrane</keyword>